<comment type="caution">
    <text evidence="3">The sequence shown here is derived from an EMBL/GenBank/DDBJ whole genome shotgun (WGS) entry which is preliminary data.</text>
</comment>
<dbReference type="Proteomes" id="UP001195914">
    <property type="component" value="Unassembled WGS sequence"/>
</dbReference>
<dbReference type="AlphaFoldDB" id="A0AAD9GHF9"/>
<proteinExistence type="predicted"/>
<evidence type="ECO:0000256" key="1">
    <source>
        <dbReference type="SAM" id="MobiDB-lite"/>
    </source>
</evidence>
<feature type="compositionally biased region" description="Low complexity" evidence="1">
    <location>
        <begin position="643"/>
        <end position="655"/>
    </location>
</feature>
<protein>
    <submittedName>
        <fullName evidence="3">Variant erythrocyte surface antigen-1 family protein</fullName>
    </submittedName>
</protein>
<organism evidence="3 4">
    <name type="scientific">Babesia divergens</name>
    <dbReference type="NCBI Taxonomy" id="32595"/>
    <lineage>
        <taxon>Eukaryota</taxon>
        <taxon>Sar</taxon>
        <taxon>Alveolata</taxon>
        <taxon>Apicomplexa</taxon>
        <taxon>Aconoidasida</taxon>
        <taxon>Piroplasmida</taxon>
        <taxon>Babesiidae</taxon>
        <taxon>Babesia</taxon>
    </lineage>
</organism>
<keyword evidence="2" id="KW-0472">Membrane</keyword>
<feature type="region of interest" description="Disordered" evidence="1">
    <location>
        <begin position="643"/>
        <end position="662"/>
    </location>
</feature>
<keyword evidence="4" id="KW-1185">Reference proteome</keyword>
<dbReference type="EMBL" id="JAHBMH010000024">
    <property type="protein sequence ID" value="KAK1938505.1"/>
    <property type="molecule type" value="Genomic_DNA"/>
</dbReference>
<keyword evidence="2" id="KW-0812">Transmembrane</keyword>
<evidence type="ECO:0000256" key="2">
    <source>
        <dbReference type="SAM" id="Phobius"/>
    </source>
</evidence>
<gene>
    <name evidence="3" type="ORF">X943_001824</name>
</gene>
<sequence>MVCYMYYTDVFVGPKDNINNLKNALMAELPDSELTDELTQLVHGLCLFMGYPSCLCSLKANVNESLQYISRKLIQDSEAVQSCVNLKPLNLNCSCNSKDILCKCCVISCIKELRDKCECVKNTSQSCKCKDTPKKCCKDVLSGLEACLSLLNLQTDLKDCKCGPDCCDNGTCIKSCPVCNPKTSTITGLGLSRPNPVRLAKRLSDMLCGTRDQAGQKCNCGCGSGSPNTSCCCFCHSDCKTGKFSGECSKACPGCSAQHPQTVQCGLHKFCSQLNAIKIPVNCGCQEICKTGKCPCHFGSGSSCPSNCCQSGKAEKSLKCVIMRLILFFKQVSSDPPKCFRLCCEYGCLKKHCDAVKKLFDGARKDVCEKCEKDKGKNCGCSKKSPEKPCPDCCEDDTKGCQKCSECQEILHGRKLSKALEDLRLDSPCGQDLYRVLKDFLDYCTGVFLSKFKTIENAVKEAKKKHSSCCSSGKSCSLSCQTCKALRAHNDIMAILAGGYFSSYDSSSAKWESLCPKSGSCCQNSCSSCSGSCPSEGCCEKCPKRLCAKIFLGMLPCLYYGLKIVFDRCKDGSGFAGWHASDISQASALKNFLKAWGYDLKYDLNLSLPASQISELLKDLFNSGSKFKELYDFVSEKYFSKKYSSSDSSTSNLPSQLPPPRDPSTVRSILLWLYGLRFQKSFPSLVSHCSALCSPFGNSFNSDAFCYYIHVSCFLLPVSVISFIEDSESTAAKFFSSAEWKTFSYPSDPSELFETFCDFARKIFVALAFLYYQCERVGSQGGWNDCAFGKTCAEKFKGNSLKSTPAPSGSSSDCSCLYSKAYLCTAINKDTVHDHCLKDACLGFGSTSGSASCSDSNGSVHGSNSAPKCTPCPHPLQAFLCDSNPQSPSSPFRLPFSFARLDFSQTPPVILPSSSDKDFLTMGFKDLPEKARKGQDLYAVLACFCDDGFYPVARLCEFALYVSLQPPETFLELLTFFREFISSSVFKDHFASYVDEEPGTFHGEYLRIAVQSLFNHRSHPSDLKSLYDCSSTKDFTCGKYLFPLYNVDGVFDKKFLGLYLSIVCHLAPKLKALLQKFHEKAKEKFSSCCLQDSSGPCSSIVKCPCALPFLYSWGFQFNSPNRLNGKKSCQDFITQLKAFVTKSTLDDLIEEIERFLWSIRFPFFLFVLAFWAFVISYFLYVQLYKLDLLHLKSHAHFSRSFKILPSTLFSDASSKLKDLSYFTL</sequence>
<feature type="transmembrane region" description="Helical" evidence="2">
    <location>
        <begin position="1161"/>
        <end position="1180"/>
    </location>
</feature>
<evidence type="ECO:0000313" key="3">
    <source>
        <dbReference type="EMBL" id="KAK1938505.1"/>
    </source>
</evidence>
<name>A0AAD9GHF9_BABDI</name>
<accession>A0AAD9GHF9</accession>
<evidence type="ECO:0000313" key="4">
    <source>
        <dbReference type="Proteomes" id="UP001195914"/>
    </source>
</evidence>
<reference evidence="3" key="2">
    <citation type="submission" date="2021-05" db="EMBL/GenBank/DDBJ databases">
        <authorList>
            <person name="Pain A."/>
        </authorList>
    </citation>
    <scope>NUCLEOTIDE SEQUENCE</scope>
    <source>
        <strain evidence="3">1802A</strain>
    </source>
</reference>
<reference evidence="3" key="1">
    <citation type="journal article" date="2014" name="Nucleic Acids Res.">
        <title>The evolutionary dynamics of variant antigen genes in Babesia reveal a history of genomic innovation underlying host-parasite interaction.</title>
        <authorList>
            <person name="Jackson A.P."/>
            <person name="Otto T.D."/>
            <person name="Darby A."/>
            <person name="Ramaprasad A."/>
            <person name="Xia D."/>
            <person name="Echaide I.E."/>
            <person name="Farber M."/>
            <person name="Gahlot S."/>
            <person name="Gamble J."/>
            <person name="Gupta D."/>
            <person name="Gupta Y."/>
            <person name="Jackson L."/>
            <person name="Malandrin L."/>
            <person name="Malas T.B."/>
            <person name="Moussa E."/>
            <person name="Nair M."/>
            <person name="Reid A.J."/>
            <person name="Sanders M."/>
            <person name="Sharma J."/>
            <person name="Tracey A."/>
            <person name="Quail M.A."/>
            <person name="Weir W."/>
            <person name="Wastling J.M."/>
            <person name="Hall N."/>
            <person name="Willadsen P."/>
            <person name="Lingelbach K."/>
            <person name="Shiels B."/>
            <person name="Tait A."/>
            <person name="Berriman M."/>
            <person name="Allred D.R."/>
            <person name="Pain A."/>
        </authorList>
    </citation>
    <scope>NUCLEOTIDE SEQUENCE</scope>
    <source>
        <strain evidence="3">1802A</strain>
    </source>
</reference>
<keyword evidence="2" id="KW-1133">Transmembrane helix</keyword>